<protein>
    <submittedName>
        <fullName evidence="7">UbiA prenyltransferase</fullName>
    </submittedName>
</protein>
<evidence type="ECO:0000313" key="7">
    <source>
        <dbReference type="EMBL" id="ACF13096.1"/>
    </source>
</evidence>
<dbReference type="GO" id="GO:0016020">
    <property type="term" value="C:membrane"/>
    <property type="evidence" value="ECO:0007669"/>
    <property type="project" value="UniProtKB-SubCell"/>
</dbReference>
<dbReference type="GO" id="GO:0016765">
    <property type="term" value="F:transferase activity, transferring alkyl or aryl (other than methyl) groups"/>
    <property type="evidence" value="ECO:0007669"/>
    <property type="project" value="InterPro"/>
</dbReference>
<keyword evidence="4 6" id="KW-1133">Transmembrane helix</keyword>
<name>B3QVN9_CHLT3</name>
<dbReference type="InterPro" id="IPR000537">
    <property type="entry name" value="UbiA_prenyltransferase"/>
</dbReference>
<dbReference type="Proteomes" id="UP000001208">
    <property type="component" value="Chromosome"/>
</dbReference>
<evidence type="ECO:0000256" key="6">
    <source>
        <dbReference type="SAM" id="Phobius"/>
    </source>
</evidence>
<evidence type="ECO:0000256" key="5">
    <source>
        <dbReference type="ARBA" id="ARBA00023136"/>
    </source>
</evidence>
<evidence type="ECO:0000313" key="8">
    <source>
        <dbReference type="Proteomes" id="UP000001208"/>
    </source>
</evidence>
<feature type="transmembrane region" description="Helical" evidence="6">
    <location>
        <begin position="210"/>
        <end position="226"/>
    </location>
</feature>
<dbReference type="eggNOG" id="COG0382">
    <property type="taxonomic scope" value="Bacteria"/>
</dbReference>
<accession>B3QVN9</accession>
<proteinExistence type="predicted"/>
<feature type="transmembrane region" description="Helical" evidence="6">
    <location>
        <begin position="12"/>
        <end position="32"/>
    </location>
</feature>
<feature type="transmembrane region" description="Helical" evidence="6">
    <location>
        <begin position="136"/>
        <end position="157"/>
    </location>
</feature>
<keyword evidence="5 6" id="KW-0472">Membrane</keyword>
<dbReference type="KEGG" id="cts:Ctha_0626"/>
<evidence type="ECO:0000256" key="1">
    <source>
        <dbReference type="ARBA" id="ARBA00004141"/>
    </source>
</evidence>
<keyword evidence="2" id="KW-1003">Cell membrane</keyword>
<sequence length="306" mass="34220">MQLLLRALDYVFLLRPTLMFPVWITMMCGFAVRTEPDFFTNSPLPYFALLLFSLSAGTTYIFNQIADRESDFHNNKLFLLSHHHISLTAAWIEAVLLTLFSLVLSTSISMAFFWVQVAVVVAGICYSFFGFMSHPALGLLINFLGGIFSFLGGYFAIPDFQSDLFDQLMLSLPYGFAWGAVYLLVSIPDVAGDKKFGKNTIAVVHGEKRAMFDAFLLVLIAALLGALTQNFYVLITVGLSGLISTPYFFKVFADGDLSKISTPVKLSMLLLSFALFFSYPMLLALLAATVLLSRFYYQKRFGLKYP</sequence>
<dbReference type="HOGENOM" id="CLU_859646_0_0_10"/>
<feature type="transmembrane region" description="Helical" evidence="6">
    <location>
        <begin position="169"/>
        <end position="190"/>
    </location>
</feature>
<keyword evidence="8" id="KW-1185">Reference proteome</keyword>
<dbReference type="RefSeq" id="WP_012499180.1">
    <property type="nucleotide sequence ID" value="NC_011026.1"/>
</dbReference>
<dbReference type="EMBL" id="CP001100">
    <property type="protein sequence ID" value="ACF13096.1"/>
    <property type="molecule type" value="Genomic_DNA"/>
</dbReference>
<dbReference type="CDD" id="cd13956">
    <property type="entry name" value="PT_UbiA"/>
    <property type="match status" value="1"/>
</dbReference>
<dbReference type="Gene3D" id="1.10.357.140">
    <property type="entry name" value="UbiA prenyltransferase"/>
    <property type="match status" value="1"/>
</dbReference>
<feature type="transmembrane region" description="Helical" evidence="6">
    <location>
        <begin position="44"/>
        <end position="63"/>
    </location>
</feature>
<dbReference type="InterPro" id="IPR044878">
    <property type="entry name" value="UbiA_sf"/>
</dbReference>
<evidence type="ECO:0000256" key="2">
    <source>
        <dbReference type="ARBA" id="ARBA00022475"/>
    </source>
</evidence>
<gene>
    <name evidence="7" type="ordered locus">Ctha_0626</name>
</gene>
<feature type="transmembrane region" description="Helical" evidence="6">
    <location>
        <begin position="111"/>
        <end position="129"/>
    </location>
</feature>
<organism evidence="7 8">
    <name type="scientific">Chloroherpeton thalassium (strain ATCC 35110 / GB-78)</name>
    <dbReference type="NCBI Taxonomy" id="517418"/>
    <lineage>
        <taxon>Bacteria</taxon>
        <taxon>Pseudomonadati</taxon>
        <taxon>Chlorobiota</taxon>
        <taxon>Chlorobiia</taxon>
        <taxon>Chlorobiales</taxon>
        <taxon>Chloroherpetonaceae</taxon>
        <taxon>Chloroherpeton</taxon>
    </lineage>
</organism>
<dbReference type="STRING" id="517418.Ctha_0626"/>
<dbReference type="Pfam" id="PF01040">
    <property type="entry name" value="UbiA"/>
    <property type="match status" value="1"/>
</dbReference>
<comment type="subcellular location">
    <subcellularLocation>
        <location evidence="1">Membrane</location>
        <topology evidence="1">Multi-pass membrane protein</topology>
    </subcellularLocation>
</comment>
<evidence type="ECO:0000256" key="4">
    <source>
        <dbReference type="ARBA" id="ARBA00022989"/>
    </source>
</evidence>
<dbReference type="OrthoDB" id="419081at2"/>
<feature type="transmembrane region" description="Helical" evidence="6">
    <location>
        <begin position="84"/>
        <end position="105"/>
    </location>
</feature>
<keyword evidence="3 6" id="KW-0812">Transmembrane</keyword>
<dbReference type="AlphaFoldDB" id="B3QVN9"/>
<evidence type="ECO:0000256" key="3">
    <source>
        <dbReference type="ARBA" id="ARBA00022692"/>
    </source>
</evidence>
<keyword evidence="7" id="KW-0808">Transferase</keyword>
<reference evidence="7 8" key="1">
    <citation type="submission" date="2008-06" db="EMBL/GenBank/DDBJ databases">
        <title>Complete sequence of Chloroherpeton thalassium ATCC 35110.</title>
        <authorList>
            <consortium name="US DOE Joint Genome Institute"/>
            <person name="Lucas S."/>
            <person name="Copeland A."/>
            <person name="Lapidus A."/>
            <person name="Glavina del Rio T."/>
            <person name="Dalin E."/>
            <person name="Tice H."/>
            <person name="Bruce D."/>
            <person name="Goodwin L."/>
            <person name="Pitluck S."/>
            <person name="Schmutz J."/>
            <person name="Larimer F."/>
            <person name="Land M."/>
            <person name="Hauser L."/>
            <person name="Kyrpides N."/>
            <person name="Mikhailova N."/>
            <person name="Liu Z."/>
            <person name="Li T."/>
            <person name="Zhao F."/>
            <person name="Overmann J."/>
            <person name="Bryant D.A."/>
            <person name="Richardson P."/>
        </authorList>
    </citation>
    <scope>NUCLEOTIDE SEQUENCE [LARGE SCALE GENOMIC DNA]</scope>
    <source>
        <strain evidence="8">ATCC 35110 / GB-78</strain>
    </source>
</reference>
<feature type="transmembrane region" description="Helical" evidence="6">
    <location>
        <begin position="269"/>
        <end position="297"/>
    </location>
</feature>